<evidence type="ECO:0000256" key="11">
    <source>
        <dbReference type="ARBA" id="ARBA00023136"/>
    </source>
</evidence>
<comment type="domain">
    <text evidence="14">The ZP domain is involved in the polymerization of the ZP proteins to form the zona pellucida.</text>
</comment>
<dbReference type="InterPro" id="IPR055356">
    <property type="entry name" value="ZP-N"/>
</dbReference>
<evidence type="ECO:0000256" key="6">
    <source>
        <dbReference type="ARBA" id="ARBA00022530"/>
    </source>
</evidence>
<dbReference type="InterPro" id="IPR042235">
    <property type="entry name" value="ZP-C_dom"/>
</dbReference>
<dbReference type="OrthoDB" id="8880842at2759"/>
<dbReference type="GO" id="GO:0035804">
    <property type="term" value="F:structural constituent of egg coat"/>
    <property type="evidence" value="ECO:0007669"/>
    <property type="project" value="UniProtKB-UniRule"/>
</dbReference>
<dbReference type="Proteomes" id="UP000504630">
    <property type="component" value="Chromosome 8"/>
</dbReference>
<dbReference type="InParanoid" id="A0A6J2Q832"/>
<keyword evidence="12 14" id="KW-1015">Disulfide bond</keyword>
<dbReference type="FunFam" id="2.60.40.4100:FF:000002">
    <property type="entry name" value="Zona pellucida sperm-binding protein 3"/>
    <property type="match status" value="1"/>
</dbReference>
<evidence type="ECO:0000256" key="1">
    <source>
        <dbReference type="ARBA" id="ARBA00004498"/>
    </source>
</evidence>
<dbReference type="InterPro" id="IPR001507">
    <property type="entry name" value="ZP_dom"/>
</dbReference>
<evidence type="ECO:0000256" key="5">
    <source>
        <dbReference type="ARBA" id="ARBA00022525"/>
    </source>
</evidence>
<keyword evidence="7 14" id="KW-0165">Cleavage on pair of basic residues</keyword>
<proteinExistence type="inferred from homology"/>
<dbReference type="Gene3D" id="2.60.40.3210">
    <property type="entry name" value="Zona pellucida, ZP-N domain"/>
    <property type="match status" value="1"/>
</dbReference>
<organism evidence="16 17">
    <name type="scientific">Cottoperca gobio</name>
    <name type="common">Frogmouth</name>
    <name type="synonym">Aphritis gobio</name>
    <dbReference type="NCBI Taxonomy" id="56716"/>
    <lineage>
        <taxon>Eukaryota</taxon>
        <taxon>Metazoa</taxon>
        <taxon>Chordata</taxon>
        <taxon>Craniata</taxon>
        <taxon>Vertebrata</taxon>
        <taxon>Euteleostomi</taxon>
        <taxon>Actinopterygii</taxon>
        <taxon>Neopterygii</taxon>
        <taxon>Teleostei</taxon>
        <taxon>Neoteleostei</taxon>
        <taxon>Acanthomorphata</taxon>
        <taxon>Eupercaria</taxon>
        <taxon>Perciformes</taxon>
        <taxon>Notothenioidei</taxon>
        <taxon>Bovichtidae</taxon>
        <taxon>Cottoperca</taxon>
    </lineage>
</organism>
<dbReference type="PRINTS" id="PR00023">
    <property type="entry name" value="ZPELLUCIDA"/>
</dbReference>
<dbReference type="PROSITE" id="PS51034">
    <property type="entry name" value="ZP_2"/>
    <property type="match status" value="1"/>
</dbReference>
<keyword evidence="9 14" id="KW-0732">Signal</keyword>
<keyword evidence="5 14" id="KW-0964">Secreted</keyword>
<dbReference type="PANTHER" id="PTHR11576">
    <property type="entry name" value="ZONA PELLUCIDA SPERM-BINDING PROTEIN 3"/>
    <property type="match status" value="1"/>
</dbReference>
<feature type="domain" description="ZP" evidence="15">
    <location>
        <begin position="66"/>
        <end position="326"/>
    </location>
</feature>
<dbReference type="GO" id="GO:0005886">
    <property type="term" value="C:plasma membrane"/>
    <property type="evidence" value="ECO:0007669"/>
    <property type="project" value="UniProtKB-SubCell"/>
</dbReference>
<dbReference type="GO" id="GO:0007339">
    <property type="term" value="P:binding of sperm to zona pellucida"/>
    <property type="evidence" value="ECO:0007669"/>
    <property type="project" value="UniProtKB-UniRule"/>
</dbReference>
<keyword evidence="6 14" id="KW-0272">Extracellular matrix</keyword>
<evidence type="ECO:0000313" key="16">
    <source>
        <dbReference type="Proteomes" id="UP000504630"/>
    </source>
</evidence>
<dbReference type="InterPro" id="IPR055355">
    <property type="entry name" value="ZP-C"/>
</dbReference>
<evidence type="ECO:0000259" key="15">
    <source>
        <dbReference type="PROSITE" id="PS51034"/>
    </source>
</evidence>
<dbReference type="PANTHER" id="PTHR11576:SF2">
    <property type="entry name" value="ZONA PELLUCIDA SPERM-BINDING PROTEIN 3"/>
    <property type="match status" value="1"/>
</dbReference>
<dbReference type="GO" id="GO:0035803">
    <property type="term" value="P:egg coat formation"/>
    <property type="evidence" value="ECO:0007669"/>
    <property type="project" value="UniProtKB-UniRule"/>
</dbReference>
<comment type="function">
    <text evidence="14">Component of the zona pellucida, an extracellular matrix surrounding oocytes which mediates sperm binding, induction of the acrosome reaction and prevents post-fertilization polyspermy. The zona pellucida is composed of 3 to 4 glycoproteins, ZP1, ZP2, ZP3, and ZP4. ZP3 is essential for sperm binding and zona matrix formation.</text>
</comment>
<name>A0A6J2Q832_COTGO</name>
<evidence type="ECO:0000256" key="8">
    <source>
        <dbReference type="ARBA" id="ARBA00022692"/>
    </source>
</evidence>
<dbReference type="GO" id="GO:0035805">
    <property type="term" value="C:egg coat"/>
    <property type="evidence" value="ECO:0007669"/>
    <property type="project" value="UniProtKB-SubCell"/>
</dbReference>
<dbReference type="KEGG" id="cgob:115012469"/>
<dbReference type="Gene3D" id="2.60.40.4100">
    <property type="entry name" value="Zona pellucida, ZP-C domain"/>
    <property type="match status" value="1"/>
</dbReference>
<evidence type="ECO:0000256" key="12">
    <source>
        <dbReference type="ARBA" id="ARBA00023157"/>
    </source>
</evidence>
<dbReference type="Pfam" id="PF23344">
    <property type="entry name" value="ZP-N"/>
    <property type="match status" value="1"/>
</dbReference>
<evidence type="ECO:0000256" key="14">
    <source>
        <dbReference type="RuleBase" id="RU367066"/>
    </source>
</evidence>
<evidence type="ECO:0000256" key="9">
    <source>
        <dbReference type="ARBA" id="ARBA00022729"/>
    </source>
</evidence>
<reference evidence="17" key="1">
    <citation type="submission" date="2025-08" db="UniProtKB">
        <authorList>
            <consortium name="RefSeq"/>
        </authorList>
    </citation>
    <scope>IDENTIFICATION</scope>
</reference>
<evidence type="ECO:0000256" key="3">
    <source>
        <dbReference type="ARBA" id="ARBA00017980"/>
    </source>
</evidence>
<comment type="PTM">
    <text evidence="14">Proteolytically cleaved before the transmembrane segment to yield the secreted ectodomain incorporated in the zona pellucida.</text>
</comment>
<keyword evidence="16" id="KW-1185">Reference proteome</keyword>
<protein>
    <recommendedName>
        <fullName evidence="3 14">Zona pellucida sperm-binding protein 3</fullName>
    </recommendedName>
</protein>
<evidence type="ECO:0000256" key="13">
    <source>
        <dbReference type="ARBA" id="ARBA00023180"/>
    </source>
</evidence>
<evidence type="ECO:0000256" key="10">
    <source>
        <dbReference type="ARBA" id="ARBA00022989"/>
    </source>
</evidence>
<evidence type="ECO:0000256" key="4">
    <source>
        <dbReference type="ARBA" id="ARBA00022475"/>
    </source>
</evidence>
<dbReference type="GO" id="GO:0032190">
    <property type="term" value="F:acrosin binding"/>
    <property type="evidence" value="ECO:0007669"/>
    <property type="project" value="TreeGrafter"/>
</dbReference>
<evidence type="ECO:0000256" key="2">
    <source>
        <dbReference type="ARBA" id="ARBA00006735"/>
    </source>
</evidence>
<feature type="signal peptide" evidence="14">
    <location>
        <begin position="1"/>
        <end position="23"/>
    </location>
</feature>
<keyword evidence="10" id="KW-1133">Transmembrane helix</keyword>
<evidence type="ECO:0000313" key="17">
    <source>
        <dbReference type="RefSeq" id="XP_029293959.1"/>
    </source>
</evidence>
<dbReference type="AlphaFoldDB" id="A0A6J2Q832"/>
<dbReference type="FunFam" id="2.60.40.3210:FF:000001">
    <property type="entry name" value="Zona pellucida sperm-binding protein 3"/>
    <property type="match status" value="1"/>
</dbReference>
<feature type="chain" id="PRO_5027135379" description="Zona pellucida sperm-binding protein 3" evidence="14">
    <location>
        <begin position="24"/>
        <end position="379"/>
    </location>
</feature>
<dbReference type="GO" id="GO:2000344">
    <property type="term" value="P:positive regulation of acrosome reaction"/>
    <property type="evidence" value="ECO:0007669"/>
    <property type="project" value="UniProtKB-UniRule"/>
</dbReference>
<comment type="similarity">
    <text evidence="2 14">Belongs to the ZP domain family. ZPC subfamily.</text>
</comment>
<keyword evidence="4 14" id="KW-1003">Cell membrane</keyword>
<keyword evidence="8" id="KW-0812">Transmembrane</keyword>
<comment type="subcellular location">
    <subcellularLocation>
        <location evidence="1">Secreted</location>
        <location evidence="1">Extracellular space</location>
        <location evidence="1">Extracellular matrix</location>
    </subcellularLocation>
    <subcellularLocation>
        <location evidence="14">Zona pellucida</location>
    </subcellularLocation>
    <subcellularLocation>
        <location evidence="14">Cell membrane</location>
        <topology evidence="14">Single-pass type I membrane protein</topology>
    </subcellularLocation>
</comment>
<keyword evidence="13" id="KW-0325">Glycoprotein</keyword>
<accession>A0A6J2Q832</accession>
<sequence length="379" mass="41711">MLIAGHAASLALLISFAFGVADSIRTLRDGPMIDAEGREYKSVALGIEAEDISETQFNDGSTVHVRCTDASMFIVVKADVFKNGHLVSPGELFLGGAEHSQSSQCRAVAAGDSEYVIEAALQDCGSKLSISEDYVTYSNHLIISPAASYYGITRRAHAVVPVSCHYQRKYFVSSNAQHSLSTPAKYPTDAFSLKLMNDGWTTEMFSTVFYIGDLLYLEATYTAPDSEHRLLFINDCVVTLTPDTSSVPRYYLIGNYGCLDDAKEEGSNALFHPRTRASSLRLQLDALLFHQDSRNSIFITCQLKATTEMWRSSSINKACNYVHSRWINVDGSDDVCRCCDNTCYKRSPNSNTNLRPVITEDIMACGTVTLGPLMVFPGK</sequence>
<evidence type="ECO:0000256" key="7">
    <source>
        <dbReference type="ARBA" id="ARBA00022685"/>
    </source>
</evidence>
<keyword evidence="11" id="KW-0472">Membrane</keyword>
<dbReference type="GeneID" id="115012469"/>
<dbReference type="SMART" id="SM00241">
    <property type="entry name" value="ZP"/>
    <property type="match status" value="1"/>
</dbReference>
<dbReference type="RefSeq" id="XP_029293959.1">
    <property type="nucleotide sequence ID" value="XM_029438099.1"/>
</dbReference>
<gene>
    <name evidence="17" type="primary">LOC115012469</name>
</gene>
<dbReference type="Pfam" id="PF00100">
    <property type="entry name" value="Zona_pellucida"/>
    <property type="match status" value="1"/>
</dbReference>
<dbReference type="InterPro" id="IPR048290">
    <property type="entry name" value="ZP_chr"/>
</dbReference>